<keyword evidence="2" id="KW-1185">Reference proteome</keyword>
<accession>A0A7J7U441</accession>
<dbReference type="Proteomes" id="UP000527355">
    <property type="component" value="Unassembled WGS sequence"/>
</dbReference>
<reference evidence="1 2" key="1">
    <citation type="journal article" date="2020" name="Nature">
        <title>Six reference-quality genomes reveal evolution of bat adaptations.</title>
        <authorList>
            <person name="Jebb D."/>
            <person name="Huang Z."/>
            <person name="Pippel M."/>
            <person name="Hughes G.M."/>
            <person name="Lavrichenko K."/>
            <person name="Devanna P."/>
            <person name="Winkler S."/>
            <person name="Jermiin L.S."/>
            <person name="Skirmuntt E.C."/>
            <person name="Katzourakis A."/>
            <person name="Burkitt-Gray L."/>
            <person name="Ray D.A."/>
            <person name="Sullivan K.A.M."/>
            <person name="Roscito J.G."/>
            <person name="Kirilenko B.M."/>
            <person name="Davalos L.M."/>
            <person name="Corthals A.P."/>
            <person name="Power M.L."/>
            <person name="Jones G."/>
            <person name="Ransome R.D."/>
            <person name="Dechmann D.K.N."/>
            <person name="Locatelli A.G."/>
            <person name="Puechmaille S.J."/>
            <person name="Fedrigo O."/>
            <person name="Jarvis E.D."/>
            <person name="Hiller M."/>
            <person name="Vernes S.C."/>
            <person name="Myers E.W."/>
            <person name="Teeling E.C."/>
        </authorList>
    </citation>
    <scope>NUCLEOTIDE SEQUENCE [LARGE SCALE GENOMIC DNA]</scope>
    <source>
        <strain evidence="1">MMyoMyo1</strain>
        <tissue evidence="1">Flight muscle</tissue>
    </source>
</reference>
<protein>
    <submittedName>
        <fullName evidence="1">Coiled-coil domain containing 85A</fullName>
    </submittedName>
</protein>
<organism evidence="1 2">
    <name type="scientific">Myotis myotis</name>
    <name type="common">Greater mouse-eared bat</name>
    <name type="synonym">Vespertilio myotis</name>
    <dbReference type="NCBI Taxonomy" id="51298"/>
    <lineage>
        <taxon>Eukaryota</taxon>
        <taxon>Metazoa</taxon>
        <taxon>Chordata</taxon>
        <taxon>Craniata</taxon>
        <taxon>Vertebrata</taxon>
        <taxon>Euteleostomi</taxon>
        <taxon>Mammalia</taxon>
        <taxon>Eutheria</taxon>
        <taxon>Laurasiatheria</taxon>
        <taxon>Chiroptera</taxon>
        <taxon>Yangochiroptera</taxon>
        <taxon>Vespertilionidae</taxon>
        <taxon>Myotis</taxon>
    </lineage>
</organism>
<name>A0A7J7U441_MYOMY</name>
<comment type="caution">
    <text evidence="1">The sequence shown here is derived from an EMBL/GenBank/DDBJ whole genome shotgun (WGS) entry which is preliminary data.</text>
</comment>
<dbReference type="AlphaFoldDB" id="A0A7J7U441"/>
<dbReference type="EMBL" id="JABWUV010000014">
    <property type="protein sequence ID" value="KAF6307663.1"/>
    <property type="molecule type" value="Genomic_DNA"/>
</dbReference>
<evidence type="ECO:0000313" key="1">
    <source>
        <dbReference type="EMBL" id="KAF6307663.1"/>
    </source>
</evidence>
<proteinExistence type="predicted"/>
<sequence length="74" mass="8535">MRILVAMILSAPWFHEAPWESTLSYVRQLEARVRQLEEENRMLPQVVWRKLGDAAGSCPGIRQHLSGNQYKGPM</sequence>
<gene>
    <name evidence="1" type="ORF">mMyoMyo1_002285</name>
</gene>
<dbReference type="VEuPathDB" id="HostDB:GeneID_118668982"/>
<evidence type="ECO:0000313" key="2">
    <source>
        <dbReference type="Proteomes" id="UP000527355"/>
    </source>
</evidence>